<organism evidence="1 2">
    <name type="scientific">Mytilus edulis</name>
    <name type="common">Blue mussel</name>
    <dbReference type="NCBI Taxonomy" id="6550"/>
    <lineage>
        <taxon>Eukaryota</taxon>
        <taxon>Metazoa</taxon>
        <taxon>Spiralia</taxon>
        <taxon>Lophotrochozoa</taxon>
        <taxon>Mollusca</taxon>
        <taxon>Bivalvia</taxon>
        <taxon>Autobranchia</taxon>
        <taxon>Pteriomorphia</taxon>
        <taxon>Mytilida</taxon>
        <taxon>Mytiloidea</taxon>
        <taxon>Mytilidae</taxon>
        <taxon>Mytilinae</taxon>
        <taxon>Mytilus</taxon>
    </lineage>
</organism>
<comment type="caution">
    <text evidence="1">The sequence shown here is derived from an EMBL/GenBank/DDBJ whole genome shotgun (WGS) entry which is preliminary data.</text>
</comment>
<sequence length="236" mass="27076">MDKLRAPEKFNVEARNLADAWKRWKEEVELYIDLTMDSEDEKAKVKMFLYLVGNQGREVYETLTFEHPPNDRTFIQITAVSIVEENMNILDPAVQRIVKRVENGKTNHFESVCQSGKITKTRRPHQVRTLSDDHASEDYDSDEFFEIKAVTLVPINTVDGKNSRHVYATMNIVGNKIMPVRFQLDSGATCNIINSNALKELGIKELKKTSQVLKMYNNTTIKPLGTCQLKLINPEE</sequence>
<protein>
    <submittedName>
        <fullName evidence="1">Uncharacterized protein</fullName>
    </submittedName>
</protein>
<dbReference type="EMBL" id="CAJPWZ010001922">
    <property type="protein sequence ID" value="CAG2226646.1"/>
    <property type="molecule type" value="Genomic_DNA"/>
</dbReference>
<dbReference type="Gene3D" id="2.40.70.10">
    <property type="entry name" value="Acid Proteases"/>
    <property type="match status" value="1"/>
</dbReference>
<dbReference type="InterPro" id="IPR021109">
    <property type="entry name" value="Peptidase_aspartic_dom_sf"/>
</dbReference>
<proteinExistence type="predicted"/>
<evidence type="ECO:0000313" key="2">
    <source>
        <dbReference type="Proteomes" id="UP000683360"/>
    </source>
</evidence>
<name>A0A8S3TC17_MYTED</name>
<dbReference type="OrthoDB" id="8195376at2759"/>
<keyword evidence="2" id="KW-1185">Reference proteome</keyword>
<dbReference type="AlphaFoldDB" id="A0A8S3TC17"/>
<dbReference type="Proteomes" id="UP000683360">
    <property type="component" value="Unassembled WGS sequence"/>
</dbReference>
<accession>A0A8S3TC17</accession>
<gene>
    <name evidence="1" type="ORF">MEDL_39748</name>
</gene>
<evidence type="ECO:0000313" key="1">
    <source>
        <dbReference type="EMBL" id="CAG2226646.1"/>
    </source>
</evidence>
<reference evidence="1" key="1">
    <citation type="submission" date="2021-03" db="EMBL/GenBank/DDBJ databases">
        <authorList>
            <person name="Bekaert M."/>
        </authorList>
    </citation>
    <scope>NUCLEOTIDE SEQUENCE</scope>
</reference>